<dbReference type="PRINTS" id="PR01048">
    <property type="entry name" value="Y414FAMILY"/>
</dbReference>
<dbReference type="Pfam" id="PF18330">
    <property type="entry name" value="Lig_C"/>
    <property type="match status" value="1"/>
</dbReference>
<dbReference type="Gene3D" id="3.30.1490.70">
    <property type="match status" value="1"/>
</dbReference>
<dbReference type="Pfam" id="PF09414">
    <property type="entry name" value="RNA_ligase"/>
    <property type="match status" value="1"/>
</dbReference>
<dbReference type="Gene3D" id="3.10.450.740">
    <property type="match status" value="1"/>
</dbReference>
<gene>
    <name evidence="3" type="ORF">ENT52_02350</name>
</gene>
<dbReference type="SUPFAM" id="SSF56091">
    <property type="entry name" value="DNA ligase/mRNA capping enzyme, catalytic domain"/>
    <property type="match status" value="1"/>
</dbReference>
<protein>
    <submittedName>
        <fullName evidence="3">RNA ligase</fullName>
    </submittedName>
</protein>
<dbReference type="CDD" id="cd07894">
    <property type="entry name" value="Adenylation_RNA_ligase"/>
    <property type="match status" value="1"/>
</dbReference>
<organism evidence="3">
    <name type="scientific">Archaeoglobus fulgidus</name>
    <dbReference type="NCBI Taxonomy" id="2234"/>
    <lineage>
        <taxon>Archaea</taxon>
        <taxon>Methanobacteriati</taxon>
        <taxon>Methanobacteriota</taxon>
        <taxon>Archaeoglobi</taxon>
        <taxon>Archaeoglobales</taxon>
        <taxon>Archaeoglobaceae</taxon>
        <taxon>Archaeoglobus</taxon>
    </lineage>
</organism>
<dbReference type="InterPro" id="IPR041596">
    <property type="entry name" value="Lig_Pab1020_C"/>
</dbReference>
<feature type="domain" description="RNA ligase Pab1020 C-terminal" evidence="2">
    <location>
        <begin position="254"/>
        <end position="374"/>
    </location>
</feature>
<comment type="caution">
    <text evidence="3">The sequence shown here is derived from an EMBL/GenBank/DDBJ whole genome shotgun (WGS) entry which is preliminary data.</text>
</comment>
<keyword evidence="3" id="KW-0436">Ligase</keyword>
<reference evidence="3" key="1">
    <citation type="journal article" date="2020" name="mSystems">
        <title>Genome- and Community-Level Interaction Insights into Carbon Utilization and Element Cycling Functions of Hydrothermarchaeota in Hydrothermal Sediment.</title>
        <authorList>
            <person name="Zhou Z."/>
            <person name="Liu Y."/>
            <person name="Xu W."/>
            <person name="Pan J."/>
            <person name="Luo Z.H."/>
            <person name="Li M."/>
        </authorList>
    </citation>
    <scope>NUCLEOTIDE SEQUENCE [LARGE SCALE GENOMIC DNA]</scope>
    <source>
        <strain evidence="3">SpSt-587</strain>
    </source>
</reference>
<accession>A0A7J3M2R9</accession>
<evidence type="ECO:0000259" key="2">
    <source>
        <dbReference type="Pfam" id="PF18330"/>
    </source>
</evidence>
<name>A0A7J3M2R9_ARCFL</name>
<sequence length="376" mass="43398">MNFVAEALNLSKFSAERLFERGILKKAFVKAEIFKDVVDAYRIEKKFGIYEEGTVVIKSKDGLKVVRGFPKIKRILALETGLKKHFGDRTIAVEEKMNGYNVRVVKVGDDIYAITRRGLICPYTTEKVREKIPVEFFDENENFMLCCEAVGSASPYVADYYGIDGLEFFVFDIRECKTNVALRIEDKEKILKKHKIKSVEILKKCRASETEKIKEVIEDLHARKREGVVLKDLEMKLEPLKYTTSFANCSDLAYAFKFFEEYSRDFMLARIIREAFQAFEFGYSEERALRLGKSILEAVIGSIKRVRGGEEVLEESRLVFSSEKVYEAFKMHLKLLGISFREIEVKRSEKGLEVVIARVMRATSDRIKSLLEGNPW</sequence>
<dbReference type="AlphaFoldDB" id="A0A7J3M2R9"/>
<dbReference type="NCBIfam" id="TIGR01209">
    <property type="entry name" value="RNA ligase"/>
    <property type="match status" value="1"/>
</dbReference>
<evidence type="ECO:0000313" key="3">
    <source>
        <dbReference type="EMBL" id="HGT82554.1"/>
    </source>
</evidence>
<dbReference type="EMBL" id="DSYZ01000053">
    <property type="protein sequence ID" value="HGT82554.1"/>
    <property type="molecule type" value="Genomic_DNA"/>
</dbReference>
<dbReference type="InterPro" id="IPR001072">
    <property type="entry name" value="RNA_ligase_Pab1020"/>
</dbReference>
<dbReference type="GO" id="GO:0016874">
    <property type="term" value="F:ligase activity"/>
    <property type="evidence" value="ECO:0007669"/>
    <property type="project" value="UniProtKB-KW"/>
</dbReference>
<dbReference type="Gene3D" id="3.30.470.30">
    <property type="entry name" value="DNA ligase/mRNA capping enzyme"/>
    <property type="match status" value="1"/>
</dbReference>
<feature type="domain" description="RNA ligase" evidence="1">
    <location>
        <begin position="90"/>
        <end position="243"/>
    </location>
</feature>
<proteinExistence type="predicted"/>
<dbReference type="Gene3D" id="3.30.70.2160">
    <property type="match status" value="1"/>
</dbReference>
<dbReference type="InterPro" id="IPR021122">
    <property type="entry name" value="RNA_ligase_dom_REL/Rnl2"/>
</dbReference>
<evidence type="ECO:0000259" key="1">
    <source>
        <dbReference type="Pfam" id="PF09414"/>
    </source>
</evidence>